<evidence type="ECO:0000259" key="2">
    <source>
        <dbReference type="Pfam" id="PF08484"/>
    </source>
</evidence>
<dbReference type="GO" id="GO:0032259">
    <property type="term" value="P:methylation"/>
    <property type="evidence" value="ECO:0007669"/>
    <property type="project" value="UniProtKB-KW"/>
</dbReference>
<gene>
    <name evidence="3" type="ORF">RM552_02735</name>
</gene>
<proteinExistence type="predicted"/>
<dbReference type="Pfam" id="PF08421">
    <property type="entry name" value="Methyltransf_13"/>
    <property type="match status" value="1"/>
</dbReference>
<protein>
    <submittedName>
        <fullName evidence="3">Class I SAM-dependent methyltransferase</fullName>
        <ecNumber evidence="3">2.1.1.-</ecNumber>
    </submittedName>
</protein>
<dbReference type="EMBL" id="JAVRHX010000001">
    <property type="protein sequence ID" value="MDT0593759.1"/>
    <property type="molecule type" value="Genomic_DNA"/>
</dbReference>
<accession>A0ABU2ZMA2</accession>
<reference evidence="3 4" key="1">
    <citation type="submission" date="2023-09" db="EMBL/GenBank/DDBJ databases">
        <authorList>
            <person name="Rey-Velasco X."/>
        </authorList>
    </citation>
    <scope>NUCLEOTIDE SEQUENCE [LARGE SCALE GENOMIC DNA]</scope>
    <source>
        <strain evidence="3 4">P117</strain>
    </source>
</reference>
<dbReference type="SUPFAM" id="SSF53335">
    <property type="entry name" value="S-adenosyl-L-methionine-dependent methyltransferases"/>
    <property type="match status" value="1"/>
</dbReference>
<name>A0ABU2ZMA2_9ALTE</name>
<dbReference type="Gene3D" id="6.10.250.3100">
    <property type="match status" value="1"/>
</dbReference>
<dbReference type="Proteomes" id="UP001253545">
    <property type="component" value="Unassembled WGS sequence"/>
</dbReference>
<dbReference type="Gene3D" id="3.40.50.720">
    <property type="entry name" value="NAD(P)-binding Rossmann-like Domain"/>
    <property type="match status" value="1"/>
</dbReference>
<dbReference type="RefSeq" id="WP_311367260.1">
    <property type="nucleotide sequence ID" value="NZ_JAVRHX010000001.1"/>
</dbReference>
<dbReference type="PANTHER" id="PTHR43861:SF5">
    <property type="entry name" value="BLL5978 PROTEIN"/>
    <property type="match status" value="1"/>
</dbReference>
<dbReference type="Pfam" id="PF08484">
    <property type="entry name" value="Methyltransf_14"/>
    <property type="match status" value="1"/>
</dbReference>
<dbReference type="Pfam" id="PF13489">
    <property type="entry name" value="Methyltransf_23"/>
    <property type="match status" value="1"/>
</dbReference>
<evidence type="ECO:0000313" key="4">
    <source>
        <dbReference type="Proteomes" id="UP001253545"/>
    </source>
</evidence>
<dbReference type="InterPro" id="IPR013630">
    <property type="entry name" value="Methyltransf_Zn-bd_dom_put"/>
</dbReference>
<keyword evidence="4" id="KW-1185">Reference proteome</keyword>
<dbReference type="GO" id="GO:0008168">
    <property type="term" value="F:methyltransferase activity"/>
    <property type="evidence" value="ECO:0007669"/>
    <property type="project" value="UniProtKB-KW"/>
</dbReference>
<comment type="caution">
    <text evidence="3">The sequence shown here is derived from an EMBL/GenBank/DDBJ whole genome shotgun (WGS) entry which is preliminary data.</text>
</comment>
<keyword evidence="3" id="KW-0489">Methyltransferase</keyword>
<dbReference type="Gene3D" id="3.40.50.150">
    <property type="entry name" value="Vaccinia Virus protein VP39"/>
    <property type="match status" value="1"/>
</dbReference>
<dbReference type="PANTHER" id="PTHR43861">
    <property type="entry name" value="TRANS-ACONITATE 2-METHYLTRANSFERASE-RELATED"/>
    <property type="match status" value="1"/>
</dbReference>
<feature type="domain" description="Methyltransferase putative zinc binding" evidence="1">
    <location>
        <begin position="7"/>
        <end position="68"/>
    </location>
</feature>
<organism evidence="3 4">
    <name type="scientific">Glaciecola petra</name>
    <dbReference type="NCBI Taxonomy" id="3075602"/>
    <lineage>
        <taxon>Bacteria</taxon>
        <taxon>Pseudomonadati</taxon>
        <taxon>Pseudomonadota</taxon>
        <taxon>Gammaproteobacteria</taxon>
        <taxon>Alteromonadales</taxon>
        <taxon>Alteromonadaceae</taxon>
        <taxon>Glaciecola</taxon>
    </lineage>
</organism>
<dbReference type="EC" id="2.1.1.-" evidence="3"/>
<dbReference type="InterPro" id="IPR038576">
    <property type="entry name" value="Methyltransf_Zn-bd_dom_put_sf"/>
</dbReference>
<dbReference type="InterPro" id="IPR029063">
    <property type="entry name" value="SAM-dependent_MTases_sf"/>
</dbReference>
<evidence type="ECO:0000259" key="1">
    <source>
        <dbReference type="Pfam" id="PF08421"/>
    </source>
</evidence>
<dbReference type="Gene3D" id="6.20.50.110">
    <property type="entry name" value="Methyltransferase, zinc-binding domain"/>
    <property type="match status" value="1"/>
</dbReference>
<keyword evidence="3" id="KW-0808">Transferase</keyword>
<evidence type="ECO:0000313" key="3">
    <source>
        <dbReference type="EMBL" id="MDT0593759.1"/>
    </source>
</evidence>
<sequence>MTDSFKCLACNHEKYHMVLDMGDVPLANAFIKDLSDTADQNREPLSLVMCPECDLLQIKDEVDRTKLFSNYLWMTSTSAGAKAHAEKLSTRLWEKFGSDEKQPFLVEVASNDGFFLEHYRDVGFDILGVDPSNFAQEANDRGVPSIRDFFGVKVVDKILETREKPEVMVARNVLGHSSELQDLIAGMKKLLAPEGTLVLELPYAYMLRAELQYDTIFHEHLSYLTVGSLHNLFKRFGLKITDVDFVHMNGGSLLCEVKHEENETPANDHSMRAFEEFIGLNSIEGWRSFTKDVNKQRRDLVALLEKLKSDGKKVVSYGAAAKYMTMLNYCDIKTDLISACGDANDRKQGLLCPGVHIPVVSPKELMDMDPDYVLIGAWNFKTEIINLLRNDYGFKGEFIMPLPYPEIISD</sequence>
<feature type="domain" description="C-methyltransferase" evidence="2">
    <location>
        <begin position="248"/>
        <end position="403"/>
    </location>
</feature>
<dbReference type="InterPro" id="IPR013691">
    <property type="entry name" value="MeTrfase_14"/>
</dbReference>